<evidence type="ECO:0000256" key="2">
    <source>
        <dbReference type="ARBA" id="ARBA00006742"/>
    </source>
</evidence>
<dbReference type="AlphaFoldDB" id="A0A2Z2IXJ3"/>
<dbReference type="KEGG" id="cstr:CBE89_06495"/>
<name>A0A2Z2IXJ3_CORST</name>
<dbReference type="GO" id="GO:0005886">
    <property type="term" value="C:plasma membrane"/>
    <property type="evidence" value="ECO:0007669"/>
    <property type="project" value="UniProtKB-SubCell"/>
</dbReference>
<keyword evidence="5" id="KW-0812">Transmembrane</keyword>
<dbReference type="SMART" id="SM01323">
    <property type="entry name" value="YajC"/>
    <property type="match status" value="1"/>
</dbReference>
<evidence type="ECO:0000256" key="5">
    <source>
        <dbReference type="ARBA" id="ARBA00022692"/>
    </source>
</evidence>
<dbReference type="PRINTS" id="PR01853">
    <property type="entry name" value="YAJCTRNLCASE"/>
</dbReference>
<evidence type="ECO:0000256" key="6">
    <source>
        <dbReference type="ARBA" id="ARBA00022927"/>
    </source>
</evidence>
<gene>
    <name evidence="10" type="ORF">CBE89_06495</name>
</gene>
<dbReference type="InterPro" id="IPR003849">
    <property type="entry name" value="Preprotein_translocase_YajC"/>
</dbReference>
<dbReference type="NCBIfam" id="TIGR00739">
    <property type="entry name" value="yajC"/>
    <property type="match status" value="1"/>
</dbReference>
<dbReference type="GO" id="GO:0015031">
    <property type="term" value="P:protein transport"/>
    <property type="evidence" value="ECO:0007669"/>
    <property type="project" value="UniProtKB-KW"/>
</dbReference>
<evidence type="ECO:0000313" key="11">
    <source>
        <dbReference type="Proteomes" id="UP000250197"/>
    </source>
</evidence>
<keyword evidence="8" id="KW-0811">Translocation</keyword>
<evidence type="ECO:0000256" key="7">
    <source>
        <dbReference type="ARBA" id="ARBA00022989"/>
    </source>
</evidence>
<comment type="subcellular location">
    <subcellularLocation>
        <location evidence="1">Cell membrane</location>
        <topology evidence="1">Single-pass membrane protein</topology>
    </subcellularLocation>
</comment>
<keyword evidence="3" id="KW-0813">Transport</keyword>
<keyword evidence="7" id="KW-1133">Transmembrane helix</keyword>
<accession>A0A2Z2IXJ3</accession>
<evidence type="ECO:0000256" key="3">
    <source>
        <dbReference type="ARBA" id="ARBA00022448"/>
    </source>
</evidence>
<sequence length="95" mass="10619">MEYALLLVLAILIFLPSFMTMRKQRERQNKLSELQQNLFVGQEVITAGGLHGTVTATREQEVDLEVSGGVVITFDKMAIVRTPEIVSEEEANGIR</sequence>
<evidence type="ECO:0000256" key="8">
    <source>
        <dbReference type="ARBA" id="ARBA00023010"/>
    </source>
</evidence>
<evidence type="ECO:0000313" key="10">
    <source>
        <dbReference type="EMBL" id="ART21180.1"/>
    </source>
</evidence>
<protein>
    <submittedName>
        <fullName evidence="10">Preprotein translocase subunit YajC</fullName>
    </submittedName>
</protein>
<dbReference type="PANTHER" id="PTHR33909:SF1">
    <property type="entry name" value="SEC TRANSLOCON ACCESSORY COMPLEX SUBUNIT YAJC"/>
    <property type="match status" value="1"/>
</dbReference>
<evidence type="ECO:0000256" key="1">
    <source>
        <dbReference type="ARBA" id="ARBA00004162"/>
    </source>
</evidence>
<evidence type="ECO:0000256" key="9">
    <source>
        <dbReference type="ARBA" id="ARBA00023136"/>
    </source>
</evidence>
<dbReference type="EMBL" id="CP021252">
    <property type="protein sequence ID" value="ART21180.1"/>
    <property type="molecule type" value="Genomic_DNA"/>
</dbReference>
<organism evidence="10 11">
    <name type="scientific">Corynebacterium striatum</name>
    <dbReference type="NCBI Taxonomy" id="43770"/>
    <lineage>
        <taxon>Bacteria</taxon>
        <taxon>Bacillati</taxon>
        <taxon>Actinomycetota</taxon>
        <taxon>Actinomycetes</taxon>
        <taxon>Mycobacteriales</taxon>
        <taxon>Corynebacteriaceae</taxon>
        <taxon>Corynebacterium</taxon>
    </lineage>
</organism>
<reference evidence="10 11" key="1">
    <citation type="submission" date="2017-05" db="EMBL/GenBank/DDBJ databases">
        <title>Complete genome sequence of Corynebacterium striatum KC-Na-1 isolated from Neophocaena asiaeorientalis in Korea.</title>
        <authorList>
            <person name="Kim J.H."/>
            <person name="Lee K."/>
        </authorList>
    </citation>
    <scope>NUCLEOTIDE SEQUENCE [LARGE SCALE GENOMIC DNA]</scope>
    <source>
        <strain evidence="10 11">KC-Na-01</strain>
    </source>
</reference>
<dbReference type="PANTHER" id="PTHR33909">
    <property type="entry name" value="SEC TRANSLOCON ACCESSORY COMPLEX SUBUNIT YAJC"/>
    <property type="match status" value="1"/>
</dbReference>
<keyword evidence="6" id="KW-0653">Protein transport</keyword>
<keyword evidence="4" id="KW-1003">Cell membrane</keyword>
<dbReference type="Pfam" id="PF02699">
    <property type="entry name" value="YajC"/>
    <property type="match status" value="1"/>
</dbReference>
<evidence type="ECO:0000256" key="4">
    <source>
        <dbReference type="ARBA" id="ARBA00022475"/>
    </source>
</evidence>
<proteinExistence type="inferred from homology"/>
<keyword evidence="9" id="KW-0472">Membrane</keyword>
<comment type="similarity">
    <text evidence="2">Belongs to the YajC family.</text>
</comment>
<dbReference type="RefSeq" id="WP_086891284.1">
    <property type="nucleotide sequence ID" value="NZ_CP021252.1"/>
</dbReference>
<dbReference type="Proteomes" id="UP000250197">
    <property type="component" value="Chromosome"/>
</dbReference>